<feature type="non-terminal residue" evidence="2">
    <location>
        <position position="82"/>
    </location>
</feature>
<name>A0A0B7BYV4_9EUPU</name>
<accession>A0A0B7BYV4</accession>
<feature type="region of interest" description="Disordered" evidence="1">
    <location>
        <begin position="47"/>
        <end position="82"/>
    </location>
</feature>
<dbReference type="EMBL" id="HACG01051251">
    <property type="protein sequence ID" value="CEK98122.1"/>
    <property type="molecule type" value="Transcribed_RNA"/>
</dbReference>
<proteinExistence type="predicted"/>
<organism evidence="2">
    <name type="scientific">Arion vulgaris</name>
    <dbReference type="NCBI Taxonomy" id="1028688"/>
    <lineage>
        <taxon>Eukaryota</taxon>
        <taxon>Metazoa</taxon>
        <taxon>Spiralia</taxon>
        <taxon>Lophotrochozoa</taxon>
        <taxon>Mollusca</taxon>
        <taxon>Gastropoda</taxon>
        <taxon>Heterobranchia</taxon>
        <taxon>Euthyneura</taxon>
        <taxon>Panpulmonata</taxon>
        <taxon>Eupulmonata</taxon>
        <taxon>Stylommatophora</taxon>
        <taxon>Helicina</taxon>
        <taxon>Arionoidea</taxon>
        <taxon>Arionidae</taxon>
        <taxon>Arion</taxon>
    </lineage>
</organism>
<reference evidence="2" key="1">
    <citation type="submission" date="2014-12" db="EMBL/GenBank/DDBJ databases">
        <title>Insight into the proteome of Arion vulgaris.</title>
        <authorList>
            <person name="Aradska J."/>
            <person name="Bulat T."/>
            <person name="Smidak R."/>
            <person name="Sarate P."/>
            <person name="Gangsoo J."/>
            <person name="Sialana F."/>
            <person name="Bilban M."/>
            <person name="Lubec G."/>
        </authorList>
    </citation>
    <scope>NUCLEOTIDE SEQUENCE</scope>
    <source>
        <tissue evidence="2">Skin</tissue>
    </source>
</reference>
<gene>
    <name evidence="2" type="primary">ORF217845</name>
</gene>
<feature type="non-terminal residue" evidence="2">
    <location>
        <position position="1"/>
    </location>
</feature>
<sequence length="82" mass="9043">VEESVDLNKLFEINQSVPNIIGDLTHVGILPMVNKSQRFVNILRKPASTSNQSIANDEGSKPNLQSSEKLHPAQPLIVQKQV</sequence>
<evidence type="ECO:0000313" key="2">
    <source>
        <dbReference type="EMBL" id="CEK98122.1"/>
    </source>
</evidence>
<evidence type="ECO:0000256" key="1">
    <source>
        <dbReference type="SAM" id="MobiDB-lite"/>
    </source>
</evidence>
<protein>
    <submittedName>
        <fullName evidence="2">Uncharacterized protein</fullName>
    </submittedName>
</protein>
<dbReference type="AlphaFoldDB" id="A0A0B7BYV4"/>